<organism evidence="12">
    <name type="scientific">Caulobacter sp. 73W</name>
    <dbReference type="NCBI Taxonomy" id="3161137"/>
    <lineage>
        <taxon>Bacteria</taxon>
        <taxon>Pseudomonadati</taxon>
        <taxon>Pseudomonadota</taxon>
        <taxon>Alphaproteobacteria</taxon>
        <taxon>Caulobacterales</taxon>
        <taxon>Caulobacteraceae</taxon>
        <taxon>Caulobacter</taxon>
    </lineage>
</organism>
<dbReference type="Pfam" id="PF02050">
    <property type="entry name" value="FliJ"/>
    <property type="match status" value="1"/>
</dbReference>
<evidence type="ECO:0000256" key="2">
    <source>
        <dbReference type="ARBA" id="ARBA00010004"/>
    </source>
</evidence>
<comment type="similarity">
    <text evidence="2">Belongs to the FliJ family.</text>
</comment>
<dbReference type="GO" id="GO:0009288">
    <property type="term" value="C:bacterial-type flagellum"/>
    <property type="evidence" value="ECO:0007669"/>
    <property type="project" value="InterPro"/>
</dbReference>
<keyword evidence="7" id="KW-1005">Bacterial flagellum biogenesis</keyword>
<evidence type="ECO:0000313" key="12">
    <source>
        <dbReference type="EMBL" id="XDO95780.1"/>
    </source>
</evidence>
<keyword evidence="6" id="KW-0145">Chemotaxis</keyword>
<evidence type="ECO:0000256" key="8">
    <source>
        <dbReference type="ARBA" id="ARBA00022927"/>
    </source>
</evidence>
<sequence>MTKWAASLIRIANYEVETLQKRLGEIAARRQDAEIRLAMLDAEGEAEMLRAQSDANAGWYMVGYTQGLTVRKGQIQTQIDAIKVEESGARDALSRAFAELKKYEQVAENAKVARQKKSDAIETAQMDEMGLRKSGTR</sequence>
<comment type="subcellular location">
    <subcellularLocation>
        <location evidence="1">Cell membrane</location>
        <topology evidence="1">Peripheral membrane protein</topology>
        <orientation evidence="1">Cytoplasmic side</orientation>
    </subcellularLocation>
</comment>
<dbReference type="InterPro" id="IPR012823">
    <property type="entry name" value="Flagell_FliJ"/>
</dbReference>
<evidence type="ECO:0000256" key="5">
    <source>
        <dbReference type="ARBA" id="ARBA00022475"/>
    </source>
</evidence>
<evidence type="ECO:0000256" key="6">
    <source>
        <dbReference type="ARBA" id="ARBA00022500"/>
    </source>
</evidence>
<accession>A0AB39KQ06</accession>
<evidence type="ECO:0000256" key="11">
    <source>
        <dbReference type="SAM" id="MobiDB-lite"/>
    </source>
</evidence>
<dbReference type="GO" id="GO:0015031">
    <property type="term" value="P:protein transport"/>
    <property type="evidence" value="ECO:0007669"/>
    <property type="project" value="UniProtKB-KW"/>
</dbReference>
<name>A0AB39KQ06_9CAUL</name>
<evidence type="ECO:0000256" key="1">
    <source>
        <dbReference type="ARBA" id="ARBA00004413"/>
    </source>
</evidence>
<evidence type="ECO:0000256" key="4">
    <source>
        <dbReference type="ARBA" id="ARBA00022448"/>
    </source>
</evidence>
<keyword evidence="8" id="KW-0653">Protein transport</keyword>
<evidence type="ECO:0000256" key="3">
    <source>
        <dbReference type="ARBA" id="ARBA00020392"/>
    </source>
</evidence>
<keyword evidence="12" id="KW-0969">Cilium</keyword>
<evidence type="ECO:0000256" key="10">
    <source>
        <dbReference type="ARBA" id="ARBA00023225"/>
    </source>
</evidence>
<dbReference type="GO" id="GO:0006935">
    <property type="term" value="P:chemotaxis"/>
    <property type="evidence" value="ECO:0007669"/>
    <property type="project" value="UniProtKB-KW"/>
</dbReference>
<dbReference type="Gene3D" id="1.10.287.1700">
    <property type="match status" value="1"/>
</dbReference>
<keyword evidence="4" id="KW-0813">Transport</keyword>
<dbReference type="RefSeq" id="WP_369058623.1">
    <property type="nucleotide sequence ID" value="NZ_CP158375.1"/>
</dbReference>
<gene>
    <name evidence="12" type="ORF">ABOZ73_13360</name>
</gene>
<keyword evidence="9" id="KW-0472">Membrane</keyword>
<dbReference type="InterPro" id="IPR053716">
    <property type="entry name" value="Flag_assembly_chemotaxis_eff"/>
</dbReference>
<reference evidence="12" key="1">
    <citation type="submission" date="2024-06" db="EMBL/GenBank/DDBJ databases">
        <title>Caulobacter inopinatus, sp. nov.</title>
        <authorList>
            <person name="Donachie S.P."/>
        </authorList>
    </citation>
    <scope>NUCLEOTIDE SEQUENCE</scope>
    <source>
        <strain evidence="12">73W</strain>
    </source>
</reference>
<dbReference type="GO" id="GO:0005886">
    <property type="term" value="C:plasma membrane"/>
    <property type="evidence" value="ECO:0007669"/>
    <property type="project" value="UniProtKB-SubCell"/>
</dbReference>
<keyword evidence="10" id="KW-1006">Bacterial flagellum protein export</keyword>
<dbReference type="GO" id="GO:0044781">
    <property type="term" value="P:bacterial-type flagellum organization"/>
    <property type="evidence" value="ECO:0007669"/>
    <property type="project" value="UniProtKB-KW"/>
</dbReference>
<keyword evidence="12" id="KW-0282">Flagellum</keyword>
<proteinExistence type="inferred from homology"/>
<dbReference type="GO" id="GO:0071973">
    <property type="term" value="P:bacterial-type flagellum-dependent cell motility"/>
    <property type="evidence" value="ECO:0007669"/>
    <property type="project" value="InterPro"/>
</dbReference>
<keyword evidence="12" id="KW-0966">Cell projection</keyword>
<keyword evidence="5" id="KW-1003">Cell membrane</keyword>
<feature type="region of interest" description="Disordered" evidence="11">
    <location>
        <begin position="114"/>
        <end position="137"/>
    </location>
</feature>
<dbReference type="EMBL" id="CP158375">
    <property type="protein sequence ID" value="XDO95780.1"/>
    <property type="molecule type" value="Genomic_DNA"/>
</dbReference>
<evidence type="ECO:0000256" key="7">
    <source>
        <dbReference type="ARBA" id="ARBA00022795"/>
    </source>
</evidence>
<evidence type="ECO:0000256" key="9">
    <source>
        <dbReference type="ARBA" id="ARBA00023136"/>
    </source>
</evidence>
<dbReference type="AlphaFoldDB" id="A0AB39KQ06"/>
<protein>
    <recommendedName>
        <fullName evidence="3">Flagellar FliJ protein</fullName>
    </recommendedName>
</protein>